<keyword evidence="5" id="KW-1185">Reference proteome</keyword>
<dbReference type="KEGG" id="som:SOMG_02337"/>
<evidence type="ECO:0000259" key="3">
    <source>
        <dbReference type="Pfam" id="PF00077"/>
    </source>
</evidence>
<evidence type="ECO:0000256" key="2">
    <source>
        <dbReference type="SAM" id="MobiDB-lite"/>
    </source>
</evidence>
<evidence type="ECO:0000313" key="5">
    <source>
        <dbReference type="Proteomes" id="UP001212411"/>
    </source>
</evidence>
<dbReference type="Gene3D" id="2.40.70.10">
    <property type="entry name" value="Acid Proteases"/>
    <property type="match status" value="1"/>
</dbReference>
<dbReference type="RefSeq" id="XP_056035250.1">
    <property type="nucleotide sequence ID" value="XM_056181129.1"/>
</dbReference>
<dbReference type="CDD" id="cd00303">
    <property type="entry name" value="retropepsin_like"/>
    <property type="match status" value="1"/>
</dbReference>
<dbReference type="InterPro" id="IPR021109">
    <property type="entry name" value="Peptidase_aspartic_dom_sf"/>
</dbReference>
<feature type="compositionally biased region" description="Basic and acidic residues" evidence="2">
    <location>
        <begin position="222"/>
        <end position="238"/>
    </location>
</feature>
<keyword evidence="1" id="KW-0378">Hydrolase</keyword>
<accession>A0AAE9W8Y3</accession>
<evidence type="ECO:0000256" key="1">
    <source>
        <dbReference type="ARBA" id="ARBA00022801"/>
    </source>
</evidence>
<feature type="region of interest" description="Disordered" evidence="2">
    <location>
        <begin position="221"/>
        <end position="302"/>
    </location>
</feature>
<protein>
    <recommendedName>
        <fullName evidence="3">Retropepsins domain-containing protein</fullName>
    </recommendedName>
</protein>
<dbReference type="Proteomes" id="UP001212411">
    <property type="component" value="Chromosome 1"/>
</dbReference>
<dbReference type="Pfam" id="PF00077">
    <property type="entry name" value="RVP"/>
    <property type="match status" value="1"/>
</dbReference>
<gene>
    <name evidence="4" type="ORF">SOMG_02337</name>
</gene>
<dbReference type="GeneID" id="80875818"/>
<proteinExistence type="predicted"/>
<evidence type="ECO:0000313" key="4">
    <source>
        <dbReference type="EMBL" id="WBW71007.1"/>
    </source>
</evidence>
<feature type="compositionally biased region" description="Basic and acidic residues" evidence="2">
    <location>
        <begin position="267"/>
        <end position="301"/>
    </location>
</feature>
<organism evidence="4 5">
    <name type="scientific">Schizosaccharomyces osmophilus</name>
    <dbReference type="NCBI Taxonomy" id="2545709"/>
    <lineage>
        <taxon>Eukaryota</taxon>
        <taxon>Fungi</taxon>
        <taxon>Dikarya</taxon>
        <taxon>Ascomycota</taxon>
        <taxon>Taphrinomycotina</taxon>
        <taxon>Schizosaccharomycetes</taxon>
        <taxon>Schizosaccharomycetales</taxon>
        <taxon>Schizosaccharomycetaceae</taxon>
        <taxon>Schizosaccharomyces</taxon>
    </lineage>
</organism>
<feature type="domain" description="Retropepsins" evidence="3">
    <location>
        <begin position="325"/>
        <end position="415"/>
    </location>
</feature>
<name>A0AAE9W8Y3_9SCHI</name>
<reference evidence="4 5" key="1">
    <citation type="journal article" date="2023" name="G3 (Bethesda)">
        <title>A high-quality reference genome for the fission yeast Schizosaccharomyces osmophilus.</title>
        <authorList>
            <person name="Jia G.S."/>
            <person name="Zhang W.C."/>
            <person name="Liang Y."/>
            <person name="Liu X.H."/>
            <person name="Rhind N."/>
            <person name="Pidoux A."/>
            <person name="Brysch-Herzberg M."/>
            <person name="Du L.L."/>
        </authorList>
    </citation>
    <scope>NUCLEOTIDE SEQUENCE [LARGE SCALE GENOMIC DNA]</scope>
    <source>
        <strain evidence="4 5">CBS 15793</strain>
    </source>
</reference>
<dbReference type="AlphaFoldDB" id="A0AAE9W8Y3"/>
<sequence length="442" mass="51681">MEMDSENSGTGFFVSAVDMQNLKAEISDQLKVISEQMVAANQEKMAEKLSQMEIDEDYIAEEPMDLIESVENAYGNRAEKYLRRINTREPEVYNPDKHELDDFLRDLETIYEMVRLVFPTDQEKIMYLYSKSQSHQRQQIREVVKKPGPNRTFDFVFEKVFRSGSNDSWVETLHEHLDKATNSDFDFAEYRKWLLNLDMETNIKISAFLCQKMHNRNQLLKNKYEKGDPQKAMRETNRHARYTPPPKPTKYTCQQFSIPKQKAWKPNKREQTKNWDDSKYGAKSKPSERLDKGNKSRRDEVVSISKTVVGNSTTHCEKQTSQHQDVKIANLKVNALIDTGPNVSILREDLAKQITRKFNKENRTFLGITNDKLEVKGNLTLPVEINKQRFNETFLITPTSENKVLIRWSLLEKLESLDFLYGSKTKDEKNNNNKENLKVQDI</sequence>
<dbReference type="InterPro" id="IPR018061">
    <property type="entry name" value="Retropepsins"/>
</dbReference>
<dbReference type="SUPFAM" id="SSF50630">
    <property type="entry name" value="Acid proteases"/>
    <property type="match status" value="1"/>
</dbReference>
<dbReference type="GO" id="GO:0016787">
    <property type="term" value="F:hydrolase activity"/>
    <property type="evidence" value="ECO:0007669"/>
    <property type="project" value="UniProtKB-KW"/>
</dbReference>
<dbReference type="EMBL" id="CP115611">
    <property type="protein sequence ID" value="WBW71007.1"/>
    <property type="molecule type" value="Genomic_DNA"/>
</dbReference>